<proteinExistence type="predicted"/>
<dbReference type="EMBL" id="KL647391">
    <property type="protein sequence ID" value="KEY75217.1"/>
    <property type="molecule type" value="Genomic_DNA"/>
</dbReference>
<reference evidence="2 3" key="1">
    <citation type="journal article" date="2014" name="BMC Genomics">
        <title>Comparative genome sequencing reveals chemotype-specific gene clusters in the toxigenic black mold Stachybotrys.</title>
        <authorList>
            <person name="Semeiks J."/>
            <person name="Borek D."/>
            <person name="Otwinowski Z."/>
            <person name="Grishin N.V."/>
        </authorList>
    </citation>
    <scope>NUCLEOTIDE SEQUENCE [LARGE SCALE GENOMIC DNA]</scope>
    <source>
        <strain evidence="3">CBS 109288 / IBT 7711</strain>
    </source>
</reference>
<dbReference type="AlphaFoldDB" id="A0A084BCD8"/>
<evidence type="ECO:0000313" key="3">
    <source>
        <dbReference type="Proteomes" id="UP000028045"/>
    </source>
</evidence>
<organism evidence="2 3">
    <name type="scientific">Stachybotrys chartarum (strain CBS 109288 / IBT 7711)</name>
    <name type="common">Toxic black mold</name>
    <name type="synonym">Stilbospora chartarum</name>
    <dbReference type="NCBI Taxonomy" id="1280523"/>
    <lineage>
        <taxon>Eukaryota</taxon>
        <taxon>Fungi</taxon>
        <taxon>Dikarya</taxon>
        <taxon>Ascomycota</taxon>
        <taxon>Pezizomycotina</taxon>
        <taxon>Sordariomycetes</taxon>
        <taxon>Hypocreomycetidae</taxon>
        <taxon>Hypocreales</taxon>
        <taxon>Stachybotryaceae</taxon>
        <taxon>Stachybotrys</taxon>
    </lineage>
</organism>
<dbReference type="Proteomes" id="UP000028045">
    <property type="component" value="Unassembled WGS sequence"/>
</dbReference>
<dbReference type="OrthoDB" id="10416121at2759"/>
<evidence type="ECO:0000256" key="1">
    <source>
        <dbReference type="SAM" id="MobiDB-lite"/>
    </source>
</evidence>
<accession>A0A084BCD8</accession>
<keyword evidence="3" id="KW-1185">Reference proteome</keyword>
<sequence length="227" mass="25305">MNKPSRAIGRAGVPSSDSSRDRDSDLFDLNRVGNCTEYILLEVPLHHDSTNRNPTKLTELHVIMEQKSLKVNIVEYKTTYREDVMPLAETFLSGIQSGAPDLDTLSGGVSEAFGGDNMVRLRVLTPEAKGKMFSFAILAGLAEIADFLRPILAVSARIHTAVRQIPVDAHLRDSDYRYNKDDSCVANDITSIFDGLDEEVEIREALDDLLSLLRSLDLWRSRRLGTK</sequence>
<name>A0A084BCD8_STACB</name>
<feature type="region of interest" description="Disordered" evidence="1">
    <location>
        <begin position="1"/>
        <end position="25"/>
    </location>
</feature>
<dbReference type="HOGENOM" id="CLU_1220390_0_0_1"/>
<protein>
    <submittedName>
        <fullName evidence="2">Uncharacterized protein</fullName>
    </submittedName>
</protein>
<evidence type="ECO:0000313" key="2">
    <source>
        <dbReference type="EMBL" id="KEY75217.1"/>
    </source>
</evidence>
<gene>
    <name evidence="2" type="ORF">S7711_11121</name>
</gene>